<evidence type="ECO:0000256" key="6">
    <source>
        <dbReference type="SAM" id="Phobius"/>
    </source>
</evidence>
<protein>
    <submittedName>
        <fullName evidence="8">Membrane protein DedA with SNARE-associated domain</fullName>
    </submittedName>
</protein>
<accession>A0ABR6HN40</accession>
<name>A0ABR6HN40_9RHOB</name>
<evidence type="ECO:0000256" key="5">
    <source>
        <dbReference type="ARBA" id="ARBA00023136"/>
    </source>
</evidence>
<feature type="transmembrane region" description="Helical" evidence="6">
    <location>
        <begin position="137"/>
        <end position="158"/>
    </location>
</feature>
<keyword evidence="4 6" id="KW-1133">Transmembrane helix</keyword>
<comment type="caution">
    <text evidence="8">The sequence shown here is derived from an EMBL/GenBank/DDBJ whole genome shotgun (WGS) entry which is preliminary data.</text>
</comment>
<keyword evidence="9" id="KW-1185">Reference proteome</keyword>
<reference evidence="8 9" key="1">
    <citation type="submission" date="2020-08" db="EMBL/GenBank/DDBJ databases">
        <title>Genomic Encyclopedia of Type Strains, Phase III (KMG-III): the genomes of soil and plant-associated and newly described type strains.</title>
        <authorList>
            <person name="Whitman W."/>
        </authorList>
    </citation>
    <scope>NUCLEOTIDE SEQUENCE [LARGE SCALE GENOMIC DNA]</scope>
    <source>
        <strain evidence="8 9">CECT 8572</strain>
    </source>
</reference>
<dbReference type="Pfam" id="PF09335">
    <property type="entry name" value="VTT_dom"/>
    <property type="match status" value="1"/>
</dbReference>
<gene>
    <name evidence="8" type="ORF">FHS00_001530</name>
</gene>
<dbReference type="EMBL" id="JACIBX010000004">
    <property type="protein sequence ID" value="MBB3711954.1"/>
    <property type="molecule type" value="Genomic_DNA"/>
</dbReference>
<keyword evidence="5 6" id="KW-0472">Membrane</keyword>
<dbReference type="PANTHER" id="PTHR42709">
    <property type="entry name" value="ALKALINE PHOSPHATASE LIKE PROTEIN"/>
    <property type="match status" value="1"/>
</dbReference>
<dbReference type="InterPro" id="IPR032816">
    <property type="entry name" value="VTT_dom"/>
</dbReference>
<dbReference type="InterPro" id="IPR051311">
    <property type="entry name" value="DedA_domain"/>
</dbReference>
<comment type="subcellular location">
    <subcellularLocation>
        <location evidence="1">Cell membrane</location>
        <topology evidence="1">Multi-pass membrane protein</topology>
    </subcellularLocation>
</comment>
<organism evidence="8 9">
    <name type="scientific">Limimaricola variabilis</name>
    <dbReference type="NCBI Taxonomy" id="1492771"/>
    <lineage>
        <taxon>Bacteria</taxon>
        <taxon>Pseudomonadati</taxon>
        <taxon>Pseudomonadota</taxon>
        <taxon>Alphaproteobacteria</taxon>
        <taxon>Rhodobacterales</taxon>
        <taxon>Paracoccaceae</taxon>
        <taxon>Limimaricola</taxon>
    </lineage>
</organism>
<keyword evidence="2" id="KW-1003">Cell membrane</keyword>
<evidence type="ECO:0000256" key="4">
    <source>
        <dbReference type="ARBA" id="ARBA00022989"/>
    </source>
</evidence>
<feature type="transmembrane region" description="Helical" evidence="6">
    <location>
        <begin position="164"/>
        <end position="189"/>
    </location>
</feature>
<evidence type="ECO:0000313" key="8">
    <source>
        <dbReference type="EMBL" id="MBB3711954.1"/>
    </source>
</evidence>
<evidence type="ECO:0000256" key="2">
    <source>
        <dbReference type="ARBA" id="ARBA00022475"/>
    </source>
</evidence>
<feature type="transmembrane region" description="Helical" evidence="6">
    <location>
        <begin position="104"/>
        <end position="125"/>
    </location>
</feature>
<dbReference type="RefSeq" id="WP_183471473.1">
    <property type="nucleotide sequence ID" value="NZ_JACIBX010000004.1"/>
</dbReference>
<evidence type="ECO:0000259" key="7">
    <source>
        <dbReference type="Pfam" id="PF09335"/>
    </source>
</evidence>
<dbReference type="Proteomes" id="UP000576152">
    <property type="component" value="Unassembled WGS sequence"/>
</dbReference>
<evidence type="ECO:0000313" key="9">
    <source>
        <dbReference type="Proteomes" id="UP000576152"/>
    </source>
</evidence>
<sequence length="204" mass="20989">MTEMLLALVPTYGLWLILVAVALSCLALPVPASILVMTGGGFAAAGDLTLWQLLLAVLAGQVIGDQAAYHLARLGGAPVIARLGRGRAGPVIGRAEALIDRRGLWAVLLSRTLLSPLGPYVAYLCGALGLRWGRYSAVALTGGAIWATGYAGLGYVFAHRITEIAALIGNALGLILAVAAVAGLGGWLLRAWRAQAGRVSAELA</sequence>
<evidence type="ECO:0000256" key="1">
    <source>
        <dbReference type="ARBA" id="ARBA00004651"/>
    </source>
</evidence>
<feature type="domain" description="VTT" evidence="7">
    <location>
        <begin position="30"/>
        <end position="155"/>
    </location>
</feature>
<dbReference type="PANTHER" id="PTHR42709:SF6">
    <property type="entry name" value="UNDECAPRENYL PHOSPHATE TRANSPORTER A"/>
    <property type="match status" value="1"/>
</dbReference>
<keyword evidence="3 6" id="KW-0812">Transmembrane</keyword>
<proteinExistence type="predicted"/>
<evidence type="ECO:0000256" key="3">
    <source>
        <dbReference type="ARBA" id="ARBA00022692"/>
    </source>
</evidence>